<evidence type="ECO:0000313" key="3">
    <source>
        <dbReference type="EMBL" id="AMD88790.1"/>
    </source>
</evidence>
<feature type="region of interest" description="Disordered" evidence="1">
    <location>
        <begin position="1"/>
        <end position="27"/>
    </location>
</feature>
<keyword evidence="2" id="KW-0812">Transmembrane</keyword>
<sequence>MSKIDELKSMSRASEATTPPSPSSEIDQTRIEASLMVLSLQEEARIKNSQELIQLLRELQRSTSQAAREIGTAAHQVRDYPVEVLNQHRARMEQCLAKCEAAAIASKEYFDKSRAVMDGYGKELRGDTWLLASVTSGCTAIAFMLLFLFLRWLGH</sequence>
<dbReference type="KEGG" id="dfi:AXF13_00910"/>
<accession>A0A109W3J0</accession>
<proteinExistence type="predicted"/>
<evidence type="ECO:0000256" key="1">
    <source>
        <dbReference type="SAM" id="MobiDB-lite"/>
    </source>
</evidence>
<protein>
    <recommendedName>
        <fullName evidence="5">Transmembrane protein</fullName>
    </recommendedName>
</protein>
<keyword evidence="2" id="KW-0472">Membrane</keyword>
<organism evidence="3 4">
    <name type="scientific">Desulfovibrio fairfieldensis</name>
    <dbReference type="NCBI Taxonomy" id="44742"/>
    <lineage>
        <taxon>Bacteria</taxon>
        <taxon>Pseudomonadati</taxon>
        <taxon>Thermodesulfobacteriota</taxon>
        <taxon>Desulfovibrionia</taxon>
        <taxon>Desulfovibrionales</taxon>
        <taxon>Desulfovibrionaceae</taxon>
        <taxon>Desulfovibrio</taxon>
    </lineage>
</organism>
<evidence type="ECO:0008006" key="5">
    <source>
        <dbReference type="Google" id="ProtNLM"/>
    </source>
</evidence>
<keyword evidence="2" id="KW-1133">Transmembrane helix</keyword>
<evidence type="ECO:0000256" key="2">
    <source>
        <dbReference type="SAM" id="Phobius"/>
    </source>
</evidence>
<dbReference type="Proteomes" id="UP000069241">
    <property type="component" value="Chromosome"/>
</dbReference>
<gene>
    <name evidence="3" type="ORF">AXF13_00910</name>
</gene>
<keyword evidence="4" id="KW-1185">Reference proteome</keyword>
<evidence type="ECO:0000313" key="4">
    <source>
        <dbReference type="Proteomes" id="UP000069241"/>
    </source>
</evidence>
<reference evidence="4" key="1">
    <citation type="submission" date="2016-02" db="EMBL/GenBank/DDBJ databases">
        <authorList>
            <person name="Holder M.E."/>
            <person name="Ajami N.J."/>
            <person name="Petrosino J.F."/>
        </authorList>
    </citation>
    <scope>NUCLEOTIDE SEQUENCE [LARGE SCALE GENOMIC DNA]</scope>
    <source>
        <strain evidence="4">CCUG 45958</strain>
    </source>
</reference>
<dbReference type="EMBL" id="CP014229">
    <property type="protein sequence ID" value="AMD88790.1"/>
    <property type="molecule type" value="Genomic_DNA"/>
</dbReference>
<name>A0A109W3J0_9BACT</name>
<dbReference type="AlphaFoldDB" id="A0A109W3J0"/>
<feature type="transmembrane region" description="Helical" evidence="2">
    <location>
        <begin position="129"/>
        <end position="153"/>
    </location>
</feature>